<dbReference type="Gene3D" id="3.30.830.10">
    <property type="entry name" value="Metalloenzyme, LuxS/M16 peptidase-like"/>
    <property type="match status" value="1"/>
</dbReference>
<dbReference type="InterPro" id="IPR011249">
    <property type="entry name" value="Metalloenz_LuxS/M16"/>
</dbReference>
<evidence type="ECO:0000259" key="2">
    <source>
        <dbReference type="Pfam" id="PF05193"/>
    </source>
</evidence>
<comment type="caution">
    <text evidence="3">The sequence shown here is derived from an EMBL/GenBank/DDBJ whole genome shotgun (WGS) entry which is preliminary data.</text>
</comment>
<dbReference type="InterPro" id="IPR050361">
    <property type="entry name" value="MPP/UQCRC_Complex"/>
</dbReference>
<protein>
    <recommendedName>
        <fullName evidence="2">Peptidase M16 C-terminal domain-containing protein</fullName>
    </recommendedName>
</protein>
<dbReference type="AlphaFoldDB" id="A0A1G2HHB6"/>
<dbReference type="Pfam" id="PF05193">
    <property type="entry name" value="Peptidase_M16_C"/>
    <property type="match status" value="1"/>
</dbReference>
<dbReference type="EMBL" id="MHOK01000015">
    <property type="protein sequence ID" value="OGZ61853.1"/>
    <property type="molecule type" value="Genomic_DNA"/>
</dbReference>
<gene>
    <name evidence="3" type="ORF">A3F94_00370</name>
</gene>
<evidence type="ECO:0000313" key="4">
    <source>
        <dbReference type="Proteomes" id="UP000176770"/>
    </source>
</evidence>
<dbReference type="SUPFAM" id="SSF63411">
    <property type="entry name" value="LuxS/MPP-like metallohydrolase"/>
    <property type="match status" value="1"/>
</dbReference>
<sequence length="224" mass="24843">MANKFFGSVKLGGEIEKIEVINPKPLATGRVIVKNKQNDQSHLVMGFKGLSGFDKRIHTLYVLSMILGGGMSSRLFREIREKRGLAYYVGAGEIIGSDYGHFVVRAGVAHNNLIKSLRVIIKEINKIKKQIPTLAEMQKVKSRIEGLTALSIEESSGIAFDVGTDELIYKKIETPLETIEKINGVKASHVMELANDIFKKDMARLAIIGPHSSKKELEEILNII</sequence>
<reference evidence="3 4" key="1">
    <citation type="journal article" date="2016" name="Nat. Commun.">
        <title>Thousands of microbial genomes shed light on interconnected biogeochemical processes in an aquifer system.</title>
        <authorList>
            <person name="Anantharaman K."/>
            <person name="Brown C.T."/>
            <person name="Hug L.A."/>
            <person name="Sharon I."/>
            <person name="Castelle C.J."/>
            <person name="Probst A.J."/>
            <person name="Thomas B.C."/>
            <person name="Singh A."/>
            <person name="Wilkins M.J."/>
            <person name="Karaoz U."/>
            <person name="Brodie E.L."/>
            <person name="Williams K.H."/>
            <person name="Hubbard S.S."/>
            <person name="Banfield J.F."/>
        </authorList>
    </citation>
    <scope>NUCLEOTIDE SEQUENCE [LARGE SCALE GENOMIC DNA]</scope>
</reference>
<dbReference type="PANTHER" id="PTHR11851">
    <property type="entry name" value="METALLOPROTEASE"/>
    <property type="match status" value="1"/>
</dbReference>
<dbReference type="STRING" id="1802165.A3F94_00370"/>
<evidence type="ECO:0000313" key="3">
    <source>
        <dbReference type="EMBL" id="OGZ61853.1"/>
    </source>
</evidence>
<dbReference type="InterPro" id="IPR007863">
    <property type="entry name" value="Peptidase_M16_C"/>
</dbReference>
<dbReference type="Proteomes" id="UP000176770">
    <property type="component" value="Unassembled WGS sequence"/>
</dbReference>
<evidence type="ECO:0000256" key="1">
    <source>
        <dbReference type="ARBA" id="ARBA00007261"/>
    </source>
</evidence>
<name>A0A1G2HHB6_9BACT</name>
<dbReference type="GO" id="GO:0046872">
    <property type="term" value="F:metal ion binding"/>
    <property type="evidence" value="ECO:0007669"/>
    <property type="project" value="InterPro"/>
</dbReference>
<proteinExistence type="inferred from homology"/>
<comment type="similarity">
    <text evidence="1">Belongs to the peptidase M16 family.</text>
</comment>
<feature type="domain" description="Peptidase M16 C-terminal" evidence="2">
    <location>
        <begin position="1"/>
        <end position="142"/>
    </location>
</feature>
<organism evidence="3 4">
    <name type="scientific">Candidatus Spechtbacteria bacterium RIFCSPLOWO2_12_FULL_38_22</name>
    <dbReference type="NCBI Taxonomy" id="1802165"/>
    <lineage>
        <taxon>Bacteria</taxon>
        <taxon>Candidatus Spechtiibacteriota</taxon>
    </lineage>
</organism>
<accession>A0A1G2HHB6</accession>
<dbReference type="PANTHER" id="PTHR11851:SF49">
    <property type="entry name" value="MITOCHONDRIAL-PROCESSING PEPTIDASE SUBUNIT ALPHA"/>
    <property type="match status" value="1"/>
</dbReference>